<keyword evidence="2" id="KW-1185">Reference proteome</keyword>
<evidence type="ECO:0008006" key="3">
    <source>
        <dbReference type="Google" id="ProtNLM"/>
    </source>
</evidence>
<dbReference type="AlphaFoldDB" id="A0A1I3ADL8"/>
<dbReference type="EMBL" id="FOPY01000004">
    <property type="protein sequence ID" value="SFH48174.1"/>
    <property type="molecule type" value="Genomic_DNA"/>
</dbReference>
<reference evidence="1 2" key="1">
    <citation type="submission" date="2016-10" db="EMBL/GenBank/DDBJ databases">
        <authorList>
            <person name="de Groot N.N."/>
        </authorList>
    </citation>
    <scope>NUCLEOTIDE SEQUENCE [LARGE SCALE GENOMIC DNA]</scope>
    <source>
        <strain evidence="1 2">CGMCC 1.6848</strain>
    </source>
</reference>
<dbReference type="Proteomes" id="UP000199040">
    <property type="component" value="Unassembled WGS sequence"/>
</dbReference>
<sequence>MVTAVLGFGLVLLREHRQQRSWQLRWVPGEEGGWQQRAMTCGEWRDVSLRCTYLGRWFIGVQVAGHHCWLWPDSAPAQERQALRRVLLWQSAS</sequence>
<name>A0A1I3ADL8_9GAMM</name>
<organism evidence="1 2">
    <name type="scientific">Modicisalibacter xianhensis</name>
    <dbReference type="NCBI Taxonomy" id="442341"/>
    <lineage>
        <taxon>Bacteria</taxon>
        <taxon>Pseudomonadati</taxon>
        <taxon>Pseudomonadota</taxon>
        <taxon>Gammaproteobacteria</taxon>
        <taxon>Oceanospirillales</taxon>
        <taxon>Halomonadaceae</taxon>
        <taxon>Modicisalibacter</taxon>
    </lineage>
</organism>
<evidence type="ECO:0000313" key="1">
    <source>
        <dbReference type="EMBL" id="SFH48174.1"/>
    </source>
</evidence>
<accession>A0A1I3ADL8</accession>
<evidence type="ECO:0000313" key="2">
    <source>
        <dbReference type="Proteomes" id="UP000199040"/>
    </source>
</evidence>
<gene>
    <name evidence="1" type="ORF">SAMN04487959_104312</name>
</gene>
<protein>
    <recommendedName>
        <fullName evidence="3">Toxin CptA</fullName>
    </recommendedName>
</protein>
<proteinExistence type="predicted"/>